<gene>
    <name evidence="1" type="ordered locus">Nham_3441</name>
</gene>
<organism evidence="1 2">
    <name type="scientific">Nitrobacter hamburgensis (strain DSM 10229 / NCIMB 13809 / X14)</name>
    <dbReference type="NCBI Taxonomy" id="323097"/>
    <lineage>
        <taxon>Bacteria</taxon>
        <taxon>Pseudomonadati</taxon>
        <taxon>Pseudomonadota</taxon>
        <taxon>Alphaproteobacteria</taxon>
        <taxon>Hyphomicrobiales</taxon>
        <taxon>Nitrobacteraceae</taxon>
        <taxon>Nitrobacter</taxon>
    </lineage>
</organism>
<dbReference type="EMBL" id="CP000319">
    <property type="protein sequence ID" value="ABE64171.1"/>
    <property type="molecule type" value="Genomic_DNA"/>
</dbReference>
<evidence type="ECO:0000313" key="2">
    <source>
        <dbReference type="Proteomes" id="UP000001953"/>
    </source>
</evidence>
<protein>
    <submittedName>
        <fullName evidence="1">Uncharacterized protein</fullName>
    </submittedName>
</protein>
<dbReference type="Proteomes" id="UP000001953">
    <property type="component" value="Chromosome"/>
</dbReference>
<sequence>MLAIWLLRYNRHRPHGGIKYRTPISRVSLAEGNLLRLHSYSVFERSMSPGLTRGWVPVRVKKTRQTKSWNSTLIPSEAERL</sequence>
<accession>Q1QHX6</accession>
<name>Q1QHX6_NITHX</name>
<proteinExistence type="predicted"/>
<keyword evidence="2" id="KW-1185">Reference proteome</keyword>
<evidence type="ECO:0000313" key="1">
    <source>
        <dbReference type="EMBL" id="ABE64171.1"/>
    </source>
</evidence>
<dbReference type="KEGG" id="nha:Nham_3441"/>
<dbReference type="AlphaFoldDB" id="Q1QHX6"/>
<dbReference type="HOGENOM" id="CLU_2570328_0_0_5"/>
<reference evidence="1 2" key="1">
    <citation type="submission" date="2006-03" db="EMBL/GenBank/DDBJ databases">
        <title>Complete sequence of chromosome of Nitrobacter hamburgensis X14.</title>
        <authorList>
            <consortium name="US DOE Joint Genome Institute"/>
            <person name="Copeland A."/>
            <person name="Lucas S."/>
            <person name="Lapidus A."/>
            <person name="Barry K."/>
            <person name="Detter J.C."/>
            <person name="Glavina del Rio T."/>
            <person name="Hammon N."/>
            <person name="Israni S."/>
            <person name="Dalin E."/>
            <person name="Tice H."/>
            <person name="Pitluck S."/>
            <person name="Chain P."/>
            <person name="Malfatti S."/>
            <person name="Shin M."/>
            <person name="Vergez L."/>
            <person name="Schmutz J."/>
            <person name="Larimer F."/>
            <person name="Land M."/>
            <person name="Hauser L."/>
            <person name="Kyrpides N."/>
            <person name="Ivanova N."/>
            <person name="Ward B."/>
            <person name="Arp D."/>
            <person name="Klotz M."/>
            <person name="Stein L."/>
            <person name="O'Mullan G."/>
            <person name="Starkenburg S."/>
            <person name="Sayavedra L."/>
            <person name="Poret-Peterson A.T."/>
            <person name="Gentry M.E."/>
            <person name="Bruce D."/>
            <person name="Richardson P."/>
        </authorList>
    </citation>
    <scope>NUCLEOTIDE SEQUENCE [LARGE SCALE GENOMIC DNA]</scope>
    <source>
        <strain evidence="2">DSM 10229 / NCIMB 13809 / X14</strain>
    </source>
</reference>